<evidence type="ECO:0000313" key="3">
    <source>
        <dbReference type="Proteomes" id="UP001177670"/>
    </source>
</evidence>
<evidence type="ECO:0000313" key="2">
    <source>
        <dbReference type="EMBL" id="KAK1131385.1"/>
    </source>
</evidence>
<feature type="compositionally biased region" description="Basic and acidic residues" evidence="1">
    <location>
        <begin position="588"/>
        <end position="604"/>
    </location>
</feature>
<dbReference type="Proteomes" id="UP001177670">
    <property type="component" value="Unassembled WGS sequence"/>
</dbReference>
<feature type="compositionally biased region" description="Polar residues" evidence="1">
    <location>
        <begin position="304"/>
        <end position="318"/>
    </location>
</feature>
<gene>
    <name evidence="2" type="ORF">K0M31_017670</name>
</gene>
<feature type="compositionally biased region" description="Polar residues" evidence="1">
    <location>
        <begin position="615"/>
        <end position="627"/>
    </location>
</feature>
<organism evidence="2 3">
    <name type="scientific">Melipona bicolor</name>
    <dbReference type="NCBI Taxonomy" id="60889"/>
    <lineage>
        <taxon>Eukaryota</taxon>
        <taxon>Metazoa</taxon>
        <taxon>Ecdysozoa</taxon>
        <taxon>Arthropoda</taxon>
        <taxon>Hexapoda</taxon>
        <taxon>Insecta</taxon>
        <taxon>Pterygota</taxon>
        <taxon>Neoptera</taxon>
        <taxon>Endopterygota</taxon>
        <taxon>Hymenoptera</taxon>
        <taxon>Apocrita</taxon>
        <taxon>Aculeata</taxon>
        <taxon>Apoidea</taxon>
        <taxon>Anthophila</taxon>
        <taxon>Apidae</taxon>
        <taxon>Melipona</taxon>
    </lineage>
</organism>
<name>A0AA40KSP6_9HYME</name>
<evidence type="ECO:0000256" key="1">
    <source>
        <dbReference type="SAM" id="MobiDB-lite"/>
    </source>
</evidence>
<keyword evidence="3" id="KW-1185">Reference proteome</keyword>
<sequence length="874" mass="99465">MSQCRRRANNFVDSISNFHKKTDNAEYSDIDSDTFSSMSQDSLIEIKNKSISDDITCNNRESIILAGSSSKYSCVQNPSILRTLSSNSYVEPDLNKRIDLFQVGQLYTKIDDTKENDNPQDSLNNISNKLSSPIQEQIADSHTVSQSNTNSNVNNNILNARSILDDTPSRKLPQLVSSSDIDDCTDIDKETLYRNCKDKHVNIETNKFETILYSLDNYFNQVQEFSQTRQILKRLSNKFVQSPENFTEKLLTIIEESVIHDDDDDTNNTSAIDLSRLTTEFKKMCKFIEDETAPEWAPSPLSTPPYSQISTSPASNKSVHTKNEKLCTPINTSVPVTPISGADVIKRRFLAKISKCNSNKTIDNVDNVSSASFEHWEDQCNKLFPKEQEYSTPLCKSSSMSSLLSMSQIHNICEQQMASLNMSNELPKNKSEFNSSQLEALHNKSKDNLFNDISYSKKKNKRINEKSDSDKVTPDKFTNNCGMLDPDELEKTLMQDIAEKRRRCFNTARIITEINADPEIAEIQKTMRMFTNDNESDLLNDETKFLQTLVSCKSYQTYLEKHKPLLKILQNSSITESNLKTPENSNLRNEESKVSRKESVDIKKSSNRRKYFVSPNVNSPLTKTQSVENKKKKESTTSKLFTTPGKIPLNKNCKQKKTYFPDMNSPVKDTKVRHILKSPHAEGLYRLNYNTIISPVGMYIRGTDMQLIKNVRAKTDHLLLTPVKQDVKALANRNSKQNTTSKNINKIQDTTSLKINLSPKISTNKEQAHAIKTSENDTTPKTHFVLPKVSYKLPSQVKIIKQNKSCKQGTRVGKLLETAQSKVVIRHEGRINSVRKEKNSTNDGIYKINYEPEDESIHVEEAARKTNFINMRNI</sequence>
<reference evidence="2" key="1">
    <citation type="submission" date="2021-10" db="EMBL/GenBank/DDBJ databases">
        <title>Melipona bicolor Genome sequencing and assembly.</title>
        <authorList>
            <person name="Araujo N.S."/>
            <person name="Arias M.C."/>
        </authorList>
    </citation>
    <scope>NUCLEOTIDE SEQUENCE</scope>
    <source>
        <strain evidence="2">USP_2M_L1-L4_2017</strain>
        <tissue evidence="2">Whole body</tissue>
    </source>
</reference>
<comment type="caution">
    <text evidence="2">The sequence shown here is derived from an EMBL/GenBank/DDBJ whole genome shotgun (WGS) entry which is preliminary data.</text>
</comment>
<feature type="region of interest" description="Disordered" evidence="1">
    <location>
        <begin position="296"/>
        <end position="318"/>
    </location>
</feature>
<feature type="region of interest" description="Disordered" evidence="1">
    <location>
        <begin position="578"/>
        <end position="638"/>
    </location>
</feature>
<feature type="compositionally biased region" description="Polar residues" evidence="1">
    <location>
        <begin position="578"/>
        <end position="587"/>
    </location>
</feature>
<accession>A0AA40KSP6</accession>
<dbReference type="EMBL" id="JAHYIQ010000006">
    <property type="protein sequence ID" value="KAK1131385.1"/>
    <property type="molecule type" value="Genomic_DNA"/>
</dbReference>
<proteinExistence type="predicted"/>
<dbReference type="AlphaFoldDB" id="A0AA40KSP6"/>
<protein>
    <submittedName>
        <fullName evidence="2">Uncharacterized protein</fullName>
    </submittedName>
</protein>